<dbReference type="Proteomes" id="UP000008021">
    <property type="component" value="Chromosome 1"/>
</dbReference>
<dbReference type="Pfam" id="PF03105">
    <property type="entry name" value="SPX"/>
    <property type="match status" value="1"/>
</dbReference>
<dbReference type="HOGENOM" id="CLU_1417355_0_0_1"/>
<dbReference type="InterPro" id="IPR052486">
    <property type="entry name" value="PHO1"/>
</dbReference>
<feature type="region of interest" description="Disordered" evidence="1">
    <location>
        <begin position="167"/>
        <end position="200"/>
    </location>
</feature>
<dbReference type="InterPro" id="IPR004331">
    <property type="entry name" value="SPX_dom"/>
</dbReference>
<evidence type="ECO:0000313" key="3">
    <source>
        <dbReference type="EnsemblPlants" id="OMERI01G00180.1"/>
    </source>
</evidence>
<accession>A0A0E0BVY2</accession>
<evidence type="ECO:0000256" key="1">
    <source>
        <dbReference type="SAM" id="MobiDB-lite"/>
    </source>
</evidence>
<reference evidence="3" key="2">
    <citation type="submission" date="2018-05" db="EMBL/GenBank/DDBJ databases">
        <title>OmerRS3 (Oryza meridionalis Reference Sequence Version 3).</title>
        <authorList>
            <person name="Zhang J."/>
            <person name="Kudrna D."/>
            <person name="Lee S."/>
            <person name="Talag J."/>
            <person name="Welchert J."/>
            <person name="Wing R.A."/>
        </authorList>
    </citation>
    <scope>NUCLEOTIDE SEQUENCE [LARGE SCALE GENOMIC DNA]</scope>
    <source>
        <strain evidence="3">cv. OR44</strain>
    </source>
</reference>
<keyword evidence="4" id="KW-1185">Reference proteome</keyword>
<dbReference type="EnsemblPlants" id="OMERI01G00180.1">
    <property type="protein sequence ID" value="OMERI01G00180.1"/>
    <property type="gene ID" value="OMERI01G00180"/>
</dbReference>
<dbReference type="STRING" id="40149.A0A0E0BVY2"/>
<dbReference type="AlphaFoldDB" id="A0A0E0BVY2"/>
<reference evidence="3" key="1">
    <citation type="submission" date="2015-04" db="UniProtKB">
        <authorList>
            <consortium name="EnsemblPlants"/>
        </authorList>
    </citation>
    <scope>IDENTIFICATION</scope>
</reference>
<proteinExistence type="predicted"/>
<dbReference type="PANTHER" id="PTHR48477:SF1">
    <property type="entry name" value="PHOSPHATE TRANSPORTER PHO1"/>
    <property type="match status" value="1"/>
</dbReference>
<organism evidence="3">
    <name type="scientific">Oryza meridionalis</name>
    <dbReference type="NCBI Taxonomy" id="40149"/>
    <lineage>
        <taxon>Eukaryota</taxon>
        <taxon>Viridiplantae</taxon>
        <taxon>Streptophyta</taxon>
        <taxon>Embryophyta</taxon>
        <taxon>Tracheophyta</taxon>
        <taxon>Spermatophyta</taxon>
        <taxon>Magnoliopsida</taxon>
        <taxon>Liliopsida</taxon>
        <taxon>Poales</taxon>
        <taxon>Poaceae</taxon>
        <taxon>BOP clade</taxon>
        <taxon>Oryzoideae</taxon>
        <taxon>Oryzeae</taxon>
        <taxon>Oryzinae</taxon>
        <taxon>Oryza</taxon>
    </lineage>
</organism>
<feature type="domain" description="SPX" evidence="2">
    <location>
        <begin position="2"/>
        <end position="200"/>
    </location>
</feature>
<sequence>MVKFSKQFEGQLVPEWKHAFVDYSLLKKDLKRMQHDHSPQGTIITTSTPHDHHQQQQQSVAAPSSYNLSHCRLLLHKLPAFFGSNNADHAGTIQVHQRVGRGEVYETEVTPEMETTAAAAAAREFFARLDAQLNKVNHFYMAKEEEFLHRGGSLRKQMDILLDLKSRSPSSLSGHHSAAAGDDPSISSSSATYGAGELPS</sequence>
<evidence type="ECO:0000313" key="4">
    <source>
        <dbReference type="Proteomes" id="UP000008021"/>
    </source>
</evidence>
<dbReference type="PANTHER" id="PTHR48477">
    <property type="entry name" value="PHOSPHATE TRANSPORTER PHO1"/>
    <property type="match status" value="1"/>
</dbReference>
<dbReference type="eggNOG" id="KOG1162">
    <property type="taxonomic scope" value="Eukaryota"/>
</dbReference>
<dbReference type="Gramene" id="OMERI01G00180.1">
    <property type="protein sequence ID" value="OMERI01G00180.1"/>
    <property type="gene ID" value="OMERI01G00180"/>
</dbReference>
<evidence type="ECO:0000259" key="2">
    <source>
        <dbReference type="PROSITE" id="PS51382"/>
    </source>
</evidence>
<dbReference type="PROSITE" id="PS51382">
    <property type="entry name" value="SPX"/>
    <property type="match status" value="1"/>
</dbReference>
<name>A0A0E0BVY2_9ORYZ</name>
<protein>
    <recommendedName>
        <fullName evidence="2">SPX domain-containing protein</fullName>
    </recommendedName>
</protein>
<dbReference type="GO" id="GO:0016036">
    <property type="term" value="P:cellular response to phosphate starvation"/>
    <property type="evidence" value="ECO:0007669"/>
    <property type="project" value="InterPro"/>
</dbReference>